<name>A0ABU6ZIS8_9FABA</name>
<sequence length="142" mass="16918">MARAGKDQNLYMETSPWENSLCGEALENARALFFGSNLEDWIDINLEHELEKDSNQNWTDMFMVTIWNVWNWRNQERFLPPFNRPKPASIIIKNQIKDIKEAWKNIKTKLMKQKETRKNIKWEQPPQGWVKLNSDTSINIPN</sequence>
<accession>A0ABU6ZIS8</accession>
<proteinExistence type="predicted"/>
<protein>
    <submittedName>
        <fullName evidence="1">Uncharacterized protein</fullName>
    </submittedName>
</protein>
<reference evidence="1 2" key="1">
    <citation type="journal article" date="2023" name="Plants (Basel)">
        <title>Bridging the Gap: Combining Genomics and Transcriptomics Approaches to Understand Stylosanthes scabra, an Orphan Legume from the Brazilian Caatinga.</title>
        <authorList>
            <person name="Ferreira-Neto J.R.C."/>
            <person name="da Silva M.D."/>
            <person name="Binneck E."/>
            <person name="de Melo N.F."/>
            <person name="da Silva R.H."/>
            <person name="de Melo A.L.T.M."/>
            <person name="Pandolfi V."/>
            <person name="Bustamante F.O."/>
            <person name="Brasileiro-Vidal A.C."/>
            <person name="Benko-Iseppon A.M."/>
        </authorList>
    </citation>
    <scope>NUCLEOTIDE SEQUENCE [LARGE SCALE GENOMIC DNA]</scope>
    <source>
        <tissue evidence="1">Leaves</tissue>
    </source>
</reference>
<keyword evidence="2" id="KW-1185">Reference proteome</keyword>
<evidence type="ECO:0000313" key="2">
    <source>
        <dbReference type="Proteomes" id="UP001341840"/>
    </source>
</evidence>
<evidence type="ECO:0000313" key="1">
    <source>
        <dbReference type="EMBL" id="MED6221873.1"/>
    </source>
</evidence>
<organism evidence="1 2">
    <name type="scientific">Stylosanthes scabra</name>
    <dbReference type="NCBI Taxonomy" id="79078"/>
    <lineage>
        <taxon>Eukaryota</taxon>
        <taxon>Viridiplantae</taxon>
        <taxon>Streptophyta</taxon>
        <taxon>Embryophyta</taxon>
        <taxon>Tracheophyta</taxon>
        <taxon>Spermatophyta</taxon>
        <taxon>Magnoliopsida</taxon>
        <taxon>eudicotyledons</taxon>
        <taxon>Gunneridae</taxon>
        <taxon>Pentapetalae</taxon>
        <taxon>rosids</taxon>
        <taxon>fabids</taxon>
        <taxon>Fabales</taxon>
        <taxon>Fabaceae</taxon>
        <taxon>Papilionoideae</taxon>
        <taxon>50 kb inversion clade</taxon>
        <taxon>dalbergioids sensu lato</taxon>
        <taxon>Dalbergieae</taxon>
        <taxon>Pterocarpus clade</taxon>
        <taxon>Stylosanthes</taxon>
    </lineage>
</organism>
<dbReference type="Proteomes" id="UP001341840">
    <property type="component" value="Unassembled WGS sequence"/>
</dbReference>
<gene>
    <name evidence="1" type="ORF">PIB30_058949</name>
</gene>
<comment type="caution">
    <text evidence="1">The sequence shown here is derived from an EMBL/GenBank/DDBJ whole genome shotgun (WGS) entry which is preliminary data.</text>
</comment>
<dbReference type="EMBL" id="JASCZI010272362">
    <property type="protein sequence ID" value="MED6221873.1"/>
    <property type="molecule type" value="Genomic_DNA"/>
</dbReference>